<dbReference type="InterPro" id="IPR007310">
    <property type="entry name" value="Aerobactin_biosyn_IucA/IucC_N"/>
</dbReference>
<name>D1ACM3_THECD</name>
<dbReference type="GO" id="GO:0016881">
    <property type="term" value="F:acid-amino acid ligase activity"/>
    <property type="evidence" value="ECO:0007669"/>
    <property type="project" value="UniProtKB-ARBA"/>
</dbReference>
<proteinExistence type="inferred from homology"/>
<dbReference type="Pfam" id="PF04183">
    <property type="entry name" value="IucA_IucC"/>
    <property type="match status" value="1"/>
</dbReference>
<dbReference type="STRING" id="471852.Tcur_3749"/>
<feature type="domain" description="Aerobactin siderophore biosynthesis IucA/IucC-like C-terminal" evidence="5">
    <location>
        <begin position="386"/>
        <end position="534"/>
    </location>
</feature>
<evidence type="ECO:0000256" key="1">
    <source>
        <dbReference type="ARBA" id="ARBA00004924"/>
    </source>
</evidence>
<dbReference type="Proteomes" id="UP000001918">
    <property type="component" value="Chromosome"/>
</dbReference>
<sequence length="563" mass="61296">MTAADARLVESLLAARVLDALLQEDYGGLRRFADGRVLRLPGGPVVPLRRLPADAPAPRPAQEPVPASRAAAGERDARAARLSPPQRLARPVSGPWPGFLSETCVDPDAGLRLEEVLAAVRHVADPRDDVASFEQECRQTLATLLLHRQIRPAVLRRLRGASPLGPGTFYEIPAAFNDHPVYPTGRCRVGLGPDDLRRYAPECGPVFALRWTAVPRERVTLAGKRPAWWPRPADVGLAEDLAGTHELLPLHPLTGGHETAPLPYLEVRPTLSMRTVVVDGLSHLKVPLPTSTLGLRNRRTIVPRTLHDGALAERLLRRVHAREPQLPLLLADEQTYGHAGEATLGYLVRRFPPETAAAHVIPVAALTAEHPDGGAVIERWDVAELFAEYLDALFAINVTLFRYGIALEAHQQNVSLVLGAGPLRLLLKDNDGTLVDPRALPAEMGPCRFLDERMTGGDPHSLARVFITITVHLCAGAVAFALAEQGLLPLRTGLALVRDRLAAALGAHPADRFLRARTLEADRLPTKAMLTAGTLVDKARTGARDINKHYGPDGPNYLRYFRD</sequence>
<dbReference type="OrthoDB" id="495728at2"/>
<dbReference type="AlphaFoldDB" id="D1ACM3"/>
<dbReference type="InterPro" id="IPR037455">
    <property type="entry name" value="LucA/IucC-like"/>
</dbReference>
<reference evidence="6 7" key="1">
    <citation type="journal article" date="2011" name="Stand. Genomic Sci.">
        <title>Complete genome sequence of Thermomonospora curvata type strain (B9).</title>
        <authorList>
            <person name="Chertkov O."/>
            <person name="Sikorski J."/>
            <person name="Nolan M."/>
            <person name="Lapidus A."/>
            <person name="Lucas S."/>
            <person name="Del Rio T.G."/>
            <person name="Tice H."/>
            <person name="Cheng J.F."/>
            <person name="Goodwin L."/>
            <person name="Pitluck S."/>
            <person name="Liolios K."/>
            <person name="Ivanova N."/>
            <person name="Mavromatis K."/>
            <person name="Mikhailova N."/>
            <person name="Ovchinnikova G."/>
            <person name="Pati A."/>
            <person name="Chen A."/>
            <person name="Palaniappan K."/>
            <person name="Djao O.D."/>
            <person name="Land M."/>
            <person name="Hauser L."/>
            <person name="Chang Y.J."/>
            <person name="Jeffries C.D."/>
            <person name="Brettin T."/>
            <person name="Han C."/>
            <person name="Detter J.C."/>
            <person name="Rohde M."/>
            <person name="Goker M."/>
            <person name="Woyke T."/>
            <person name="Bristow J."/>
            <person name="Eisen J.A."/>
            <person name="Markowitz V."/>
            <person name="Hugenholtz P."/>
            <person name="Klenk H.P."/>
            <person name="Kyrpides N.C."/>
        </authorList>
    </citation>
    <scope>NUCLEOTIDE SEQUENCE [LARGE SCALE GENOMIC DNA]</scope>
    <source>
        <strain evidence="7">ATCC 19995 / DSM 43183 / JCM 3096 / KCTC 9072 / NBRC 15933 / NCIMB 10081 / Henssen B9</strain>
    </source>
</reference>
<accession>D1ACM3</accession>
<dbReference type="InterPro" id="IPR022770">
    <property type="entry name" value="IucA/IucC-like_C"/>
</dbReference>
<dbReference type="EMBL" id="CP001738">
    <property type="protein sequence ID" value="ACY99282.1"/>
    <property type="molecule type" value="Genomic_DNA"/>
</dbReference>
<feature type="domain" description="Aerobactin siderophore biosynthesis IucA/IucC N-terminal" evidence="4">
    <location>
        <begin position="176"/>
        <end position="368"/>
    </location>
</feature>
<comment type="pathway">
    <text evidence="1">Siderophore biosynthesis.</text>
</comment>
<dbReference type="PANTHER" id="PTHR34384">
    <property type="entry name" value="L-2,3-DIAMINOPROPANOATE--CITRATE LIGASE"/>
    <property type="match status" value="1"/>
</dbReference>
<dbReference type="RefSeq" id="WP_012854066.1">
    <property type="nucleotide sequence ID" value="NC_013510.1"/>
</dbReference>
<dbReference type="HOGENOM" id="CLU_023790_0_0_11"/>
<feature type="region of interest" description="Disordered" evidence="3">
    <location>
        <begin position="49"/>
        <end position="89"/>
    </location>
</feature>
<dbReference type="eggNOG" id="COG4264">
    <property type="taxonomic scope" value="Bacteria"/>
</dbReference>
<keyword evidence="7" id="KW-1185">Reference proteome</keyword>
<dbReference type="KEGG" id="tcu:Tcur_3749"/>
<dbReference type="GO" id="GO:0019290">
    <property type="term" value="P:siderophore biosynthetic process"/>
    <property type="evidence" value="ECO:0007669"/>
    <property type="project" value="InterPro"/>
</dbReference>
<organism evidence="6 7">
    <name type="scientific">Thermomonospora curvata (strain ATCC 19995 / DSM 43183 / JCM 3096 / KCTC 9072 / NBRC 15933 / NCIMB 10081 / Henssen B9)</name>
    <dbReference type="NCBI Taxonomy" id="471852"/>
    <lineage>
        <taxon>Bacteria</taxon>
        <taxon>Bacillati</taxon>
        <taxon>Actinomycetota</taxon>
        <taxon>Actinomycetes</taxon>
        <taxon>Streptosporangiales</taxon>
        <taxon>Thermomonosporaceae</taxon>
        <taxon>Thermomonospora</taxon>
    </lineage>
</organism>
<evidence type="ECO:0000313" key="7">
    <source>
        <dbReference type="Proteomes" id="UP000001918"/>
    </source>
</evidence>
<dbReference type="Pfam" id="PF06276">
    <property type="entry name" value="FhuF"/>
    <property type="match status" value="1"/>
</dbReference>
<protein>
    <submittedName>
        <fullName evidence="6">IucA/IucC family protein</fullName>
    </submittedName>
</protein>
<dbReference type="PANTHER" id="PTHR34384:SF5">
    <property type="entry name" value="L-2,3-DIAMINOPROPANOATE--CITRATE LIGASE"/>
    <property type="match status" value="1"/>
</dbReference>
<comment type="similarity">
    <text evidence="2">Belongs to the IucA/IucC family.</text>
</comment>
<gene>
    <name evidence="6" type="ordered locus">Tcur_3749</name>
</gene>
<evidence type="ECO:0000259" key="4">
    <source>
        <dbReference type="Pfam" id="PF04183"/>
    </source>
</evidence>
<evidence type="ECO:0000313" key="6">
    <source>
        <dbReference type="EMBL" id="ACY99282.1"/>
    </source>
</evidence>
<evidence type="ECO:0000256" key="2">
    <source>
        <dbReference type="ARBA" id="ARBA00007832"/>
    </source>
</evidence>
<dbReference type="Gene3D" id="1.10.510.40">
    <property type="match status" value="1"/>
</dbReference>
<evidence type="ECO:0000256" key="3">
    <source>
        <dbReference type="SAM" id="MobiDB-lite"/>
    </source>
</evidence>
<evidence type="ECO:0000259" key="5">
    <source>
        <dbReference type="Pfam" id="PF06276"/>
    </source>
</evidence>